<dbReference type="RefSeq" id="WP_215803313.1">
    <property type="nucleotide sequence ID" value="NZ_CP053881.1"/>
</dbReference>
<gene>
    <name evidence="2" type="ORF">HQ399_07265</name>
</gene>
<reference evidence="2 3" key="1">
    <citation type="journal article" date="2021" name="Front. Microbiol.">
        <title>Prevalence and Genetic Analysis of Chromosomal mcr-3/7 in Aeromonas From U.S. Animal-Derived Samples.</title>
        <authorList>
            <person name="Wang Y."/>
            <person name="Hou N."/>
            <person name="Rasooly R."/>
            <person name="Gu Y."/>
            <person name="He X."/>
        </authorList>
    </citation>
    <scope>NUCLEOTIDE SEQUENCE [LARGE SCALE GENOMIC DNA]</scope>
    <source>
        <strain evidence="2 3">4608</strain>
    </source>
</reference>
<organism evidence="2 3">
    <name type="scientific">Aeromonas jandaei</name>
    <dbReference type="NCBI Taxonomy" id="650"/>
    <lineage>
        <taxon>Bacteria</taxon>
        <taxon>Pseudomonadati</taxon>
        <taxon>Pseudomonadota</taxon>
        <taxon>Gammaproteobacteria</taxon>
        <taxon>Aeromonadales</taxon>
        <taxon>Aeromonadaceae</taxon>
        <taxon>Aeromonas</taxon>
    </lineage>
</organism>
<dbReference type="EMBL" id="CP053881">
    <property type="protein sequence ID" value="QWL62060.1"/>
    <property type="molecule type" value="Genomic_DNA"/>
</dbReference>
<proteinExistence type="predicted"/>
<feature type="coiled-coil region" evidence="1">
    <location>
        <begin position="450"/>
        <end position="477"/>
    </location>
</feature>
<dbReference type="InterPro" id="IPR027417">
    <property type="entry name" value="P-loop_NTPase"/>
</dbReference>
<keyword evidence="1" id="KW-0175">Coiled coil</keyword>
<sequence length="660" mass="75533">MASSILINQLVVIGVRKNYSVNFHEGVNIIYGDSATGKSSILNLIDYLLGAKTFSLYPEIESSGRYCLLDVTLNSQRYTIKRDLFDASMPIEVYPCSVEQLEQYAAKKYNPSFSSNSQYNDMEFYSEFLFTALGYNNVKIKESPTKDDSRLARLSFRDLFKFCYVDQDELGSKKLLQPENYALQTKNSEVFKYIFNALDSQISDVQQNISTRTQRKNELDKKFKSVSEFLRESDFGSMSTLDRLVDNVDQNILEIEKQILNLNSRLTSDNELYRALHSTITQITLDKRSLLQRQQENQTKVERFTRLKNDYLIDIAKFRASISARKSIGDISEEIILCPVCDNNLSVGLAAQRFDMVSTDKINYEINALNRRVKNSELMISEAKRQWEIDQAKLKDLSEAEIEARVLLDKQTTELSTPYLAERDTFVSKLGELKQQRKELVNRLKIRNQHNLLTTTIESLELSLKELNDKLDILKASAPSMEDVFSTLSDHLKDYLLYVKIKNPTGIGYTKGRYLPKVRNVEYSNITSGGLRTIVGIGYLCSLMKEALNSDMSYPSFLMIDTVGKYLGKTQKGKLNTDDTSEEDDVREAVSDPEKYKNIYEYIINLSNDYCQKDRACQFILVDNDVPDHILDKLSNFVVAHFSSERADGLPVGFIDDAVN</sequence>
<evidence type="ECO:0000256" key="1">
    <source>
        <dbReference type="SAM" id="Coils"/>
    </source>
</evidence>
<dbReference type="SUPFAM" id="SSF52540">
    <property type="entry name" value="P-loop containing nucleoside triphosphate hydrolases"/>
    <property type="match status" value="1"/>
</dbReference>
<evidence type="ECO:0000313" key="2">
    <source>
        <dbReference type="EMBL" id="QWL62060.1"/>
    </source>
</evidence>
<dbReference type="AlphaFoldDB" id="A0ABD7ELW9"/>
<evidence type="ECO:0000313" key="3">
    <source>
        <dbReference type="Proteomes" id="UP000679312"/>
    </source>
</evidence>
<protein>
    <submittedName>
        <fullName evidence="2">AAA family ATPase</fullName>
    </submittedName>
</protein>
<dbReference type="Proteomes" id="UP000679312">
    <property type="component" value="Chromosome"/>
</dbReference>
<name>A0ABD7ELW9_AERJA</name>
<dbReference type="Gene3D" id="3.40.50.300">
    <property type="entry name" value="P-loop containing nucleotide triphosphate hydrolases"/>
    <property type="match status" value="1"/>
</dbReference>
<accession>A0ABD7ELW9</accession>